<dbReference type="Proteomes" id="UP000653308">
    <property type="component" value="Unassembled WGS sequence"/>
</dbReference>
<feature type="region of interest" description="Disordered" evidence="1">
    <location>
        <begin position="1"/>
        <end position="26"/>
    </location>
</feature>
<proteinExistence type="predicted"/>
<comment type="caution">
    <text evidence="3">The sequence shown here is derived from an EMBL/GenBank/DDBJ whole genome shotgun (WGS) entry which is preliminary data.</text>
</comment>
<keyword evidence="4" id="KW-1185">Reference proteome</keyword>
<keyword evidence="2" id="KW-0812">Transmembrane</keyword>
<sequence length="173" mass="17422">MDETEATEATTDEKAVDTTKSDAATDTEVRAEAEIADTVQESPSGVGQGAAAVVSAALGVVSLTGSWVGTVAAARQNLVGQLQTAQGASVAKQIQAVYGDAWQTTALWGGLFAVIALVVGVGTLARPAFGTPGRIQPPWVKSVAWAGVALGVIGLFLAVLKYTGILLGLPSAS</sequence>
<evidence type="ECO:0000256" key="1">
    <source>
        <dbReference type="SAM" id="MobiDB-lite"/>
    </source>
</evidence>
<evidence type="ECO:0000313" key="3">
    <source>
        <dbReference type="EMBL" id="GGY47046.1"/>
    </source>
</evidence>
<feature type="compositionally biased region" description="Basic and acidic residues" evidence="1">
    <location>
        <begin position="11"/>
        <end position="20"/>
    </location>
</feature>
<feature type="transmembrane region" description="Helical" evidence="2">
    <location>
        <begin position="106"/>
        <end position="125"/>
    </location>
</feature>
<keyword evidence="2" id="KW-1133">Transmembrane helix</keyword>
<evidence type="ECO:0008006" key="5">
    <source>
        <dbReference type="Google" id="ProtNLM"/>
    </source>
</evidence>
<protein>
    <recommendedName>
        <fullName evidence="5">Integral membrane protein</fullName>
    </recommendedName>
</protein>
<keyword evidence="2" id="KW-0472">Membrane</keyword>
<name>A0ABQ3AFQ6_9ACTN</name>
<reference evidence="4" key="1">
    <citation type="journal article" date="2019" name="Int. J. Syst. Evol. Microbiol.">
        <title>The Global Catalogue of Microorganisms (GCM) 10K type strain sequencing project: providing services to taxonomists for standard genome sequencing and annotation.</title>
        <authorList>
            <consortium name="The Broad Institute Genomics Platform"/>
            <consortium name="The Broad Institute Genome Sequencing Center for Infectious Disease"/>
            <person name="Wu L."/>
            <person name="Ma J."/>
        </authorList>
    </citation>
    <scope>NUCLEOTIDE SEQUENCE [LARGE SCALE GENOMIC DNA]</scope>
    <source>
        <strain evidence="4">JCM 4957</strain>
    </source>
</reference>
<organism evidence="3 4">
    <name type="scientific">Streptomyces djakartensis</name>
    <dbReference type="NCBI Taxonomy" id="68193"/>
    <lineage>
        <taxon>Bacteria</taxon>
        <taxon>Bacillati</taxon>
        <taxon>Actinomycetota</taxon>
        <taxon>Actinomycetes</taxon>
        <taxon>Kitasatosporales</taxon>
        <taxon>Streptomycetaceae</taxon>
        <taxon>Streptomyces</taxon>
    </lineage>
</organism>
<feature type="transmembrane region" description="Helical" evidence="2">
    <location>
        <begin position="145"/>
        <end position="169"/>
    </location>
</feature>
<accession>A0ABQ3AFQ6</accession>
<evidence type="ECO:0000256" key="2">
    <source>
        <dbReference type="SAM" id="Phobius"/>
    </source>
</evidence>
<dbReference type="EMBL" id="BMWE01000026">
    <property type="protein sequence ID" value="GGY47046.1"/>
    <property type="molecule type" value="Genomic_DNA"/>
</dbReference>
<evidence type="ECO:0000313" key="4">
    <source>
        <dbReference type="Proteomes" id="UP000653308"/>
    </source>
</evidence>
<gene>
    <name evidence="3" type="ORF">GCM10010384_61820</name>
</gene>